<evidence type="ECO:0000313" key="3">
    <source>
        <dbReference type="EMBL" id="ETR97501.1"/>
    </source>
</evidence>
<dbReference type="PANTHER" id="PTHR43364:SF4">
    <property type="entry name" value="NAD(P)-LINKED OXIDOREDUCTASE SUPERFAMILY PROTEIN"/>
    <property type="match status" value="1"/>
</dbReference>
<evidence type="ECO:0000256" key="1">
    <source>
        <dbReference type="ARBA" id="ARBA00023002"/>
    </source>
</evidence>
<feature type="domain" description="NADP-dependent oxidoreductase" evidence="2">
    <location>
        <begin position="8"/>
        <end position="310"/>
    </location>
</feature>
<reference evidence="4" key="1">
    <citation type="journal article" date="2013" name="Ind. Biotechnol.">
        <title>Comparative genomics analysis of Trichoderma reesei strains.</title>
        <authorList>
            <person name="Koike H."/>
            <person name="Aerts A."/>
            <person name="LaButti K."/>
            <person name="Grigoriev I.V."/>
            <person name="Baker S.E."/>
        </authorList>
    </citation>
    <scope>NUCLEOTIDE SEQUENCE [LARGE SCALE GENOMIC DNA]</scope>
    <source>
        <strain evidence="4">ATCC 56765 / BCRC 32924 / NRRL 11460 / Rut C-30</strain>
    </source>
</reference>
<dbReference type="Proteomes" id="UP000024376">
    <property type="component" value="Unassembled WGS sequence"/>
</dbReference>
<dbReference type="InterPro" id="IPR020471">
    <property type="entry name" value="AKR"/>
</dbReference>
<dbReference type="AlphaFoldDB" id="A0A024RZX8"/>
<dbReference type="CDD" id="cd19075">
    <property type="entry name" value="AKR_AKR7A1-5"/>
    <property type="match status" value="1"/>
</dbReference>
<sequence>MGSVSKPRLVFGTAGIDTGGAFPTAELATELLDAVEQAGIKQLDTAQLYGISEEILGKIKAAERFTIDTKHIGGWKPGESTREKVVARGLESLRRLGVDKVNIFYIHAPDNTTPLEETLAGIDDLYRQGKFEKFGLSNFNADEVREVLRITKEKGFVPPTVYQGNYNAVARKLETNLFPLLRENGIAFYAYSAIAGGFLSKSKEQLLQESGGEGRWSKSTLVGEMYHKLYSRPKVLEALDVWSETAAAAGIPKAELAYRWAAYHSGLKEHLGDAIVLGASKISQLQQTVAGLDKGPLPEEVVKKIDDVWELVKDEAPTDNFDLRRN</sequence>
<dbReference type="Gene3D" id="3.20.20.100">
    <property type="entry name" value="NADP-dependent oxidoreductase domain"/>
    <property type="match status" value="1"/>
</dbReference>
<dbReference type="Pfam" id="PF00248">
    <property type="entry name" value="Aldo_ket_red"/>
    <property type="match status" value="1"/>
</dbReference>
<proteinExistence type="predicted"/>
<gene>
    <name evidence="3" type="ORF">M419DRAFT_143101</name>
</gene>
<dbReference type="PANTHER" id="PTHR43364">
    <property type="entry name" value="NADH-SPECIFIC METHYLGLYOXAL REDUCTASE-RELATED"/>
    <property type="match status" value="1"/>
</dbReference>
<name>A0A024RZX8_HYPJR</name>
<dbReference type="KEGG" id="trr:M419DRAFT_143101"/>
<evidence type="ECO:0000313" key="4">
    <source>
        <dbReference type="Proteomes" id="UP000024376"/>
    </source>
</evidence>
<accession>A0A024RZX8</accession>
<evidence type="ECO:0000259" key="2">
    <source>
        <dbReference type="Pfam" id="PF00248"/>
    </source>
</evidence>
<dbReference type="GO" id="GO:0016491">
    <property type="term" value="F:oxidoreductase activity"/>
    <property type="evidence" value="ECO:0007669"/>
    <property type="project" value="UniProtKB-KW"/>
</dbReference>
<dbReference type="InterPro" id="IPR023210">
    <property type="entry name" value="NADP_OxRdtase_dom"/>
</dbReference>
<dbReference type="InterPro" id="IPR050523">
    <property type="entry name" value="AKR_Detox_Biosynth"/>
</dbReference>
<dbReference type="InterPro" id="IPR036812">
    <property type="entry name" value="NAD(P)_OxRdtase_dom_sf"/>
</dbReference>
<keyword evidence="1" id="KW-0560">Oxidoreductase</keyword>
<dbReference type="OrthoDB" id="2310150at2759"/>
<dbReference type="SUPFAM" id="SSF51430">
    <property type="entry name" value="NAD(P)-linked oxidoreductase"/>
    <property type="match status" value="1"/>
</dbReference>
<dbReference type="PRINTS" id="PR00069">
    <property type="entry name" value="ALDKETRDTASE"/>
</dbReference>
<protein>
    <submittedName>
        <fullName evidence="3">Putative aldehyde reductase</fullName>
    </submittedName>
</protein>
<dbReference type="EMBL" id="KI911170">
    <property type="protein sequence ID" value="ETR97501.1"/>
    <property type="molecule type" value="Genomic_DNA"/>
</dbReference>
<organism evidence="3 4">
    <name type="scientific">Hypocrea jecorina (strain ATCC 56765 / BCRC 32924 / NRRL 11460 / Rut C-30)</name>
    <name type="common">Trichoderma reesei</name>
    <dbReference type="NCBI Taxonomy" id="1344414"/>
    <lineage>
        <taxon>Eukaryota</taxon>
        <taxon>Fungi</taxon>
        <taxon>Dikarya</taxon>
        <taxon>Ascomycota</taxon>
        <taxon>Pezizomycotina</taxon>
        <taxon>Sordariomycetes</taxon>
        <taxon>Hypocreomycetidae</taxon>
        <taxon>Hypocreales</taxon>
        <taxon>Hypocreaceae</taxon>
        <taxon>Trichoderma</taxon>
    </lineage>
</organism>
<dbReference type="HOGENOM" id="CLU_023205_1_1_1"/>